<organism evidence="1 3">
    <name type="scientific">Rotaria sordida</name>
    <dbReference type="NCBI Taxonomy" id="392033"/>
    <lineage>
        <taxon>Eukaryota</taxon>
        <taxon>Metazoa</taxon>
        <taxon>Spiralia</taxon>
        <taxon>Gnathifera</taxon>
        <taxon>Rotifera</taxon>
        <taxon>Eurotatoria</taxon>
        <taxon>Bdelloidea</taxon>
        <taxon>Philodinida</taxon>
        <taxon>Philodinidae</taxon>
        <taxon>Rotaria</taxon>
    </lineage>
</organism>
<dbReference type="EMBL" id="CAJOAX010008377">
    <property type="protein sequence ID" value="CAF4032063.1"/>
    <property type="molecule type" value="Genomic_DNA"/>
</dbReference>
<dbReference type="Proteomes" id="UP000663823">
    <property type="component" value="Unassembled WGS sequence"/>
</dbReference>
<dbReference type="EMBL" id="CAJNOO010002859">
    <property type="protein sequence ID" value="CAF1302289.1"/>
    <property type="molecule type" value="Genomic_DNA"/>
</dbReference>
<evidence type="ECO:0000313" key="1">
    <source>
        <dbReference type="EMBL" id="CAF1302289.1"/>
    </source>
</evidence>
<evidence type="ECO:0008006" key="4">
    <source>
        <dbReference type="Google" id="ProtNLM"/>
    </source>
</evidence>
<evidence type="ECO:0000313" key="3">
    <source>
        <dbReference type="Proteomes" id="UP000663882"/>
    </source>
</evidence>
<protein>
    <recommendedName>
        <fullName evidence="4">Ycf2</fullName>
    </recommendedName>
</protein>
<sequence length="80" mass="9841">MGSISIKYELYLSETNQLINGDECFQLFERESWDDEQYTGRKRLSGRFHNRFIELDFNYLLEYELEIIIEKKKYQLPKTY</sequence>
<name>A0A815DWH7_9BILA</name>
<dbReference type="AlphaFoldDB" id="A0A815DWH7"/>
<accession>A0A815DWH7</accession>
<proteinExistence type="predicted"/>
<evidence type="ECO:0000313" key="2">
    <source>
        <dbReference type="EMBL" id="CAF4032063.1"/>
    </source>
</evidence>
<gene>
    <name evidence="2" type="ORF">OTI717_LOCUS30691</name>
    <name evidence="1" type="ORF">RFH988_LOCUS29790</name>
</gene>
<reference evidence="1" key="1">
    <citation type="submission" date="2021-02" db="EMBL/GenBank/DDBJ databases">
        <authorList>
            <person name="Nowell W R."/>
        </authorList>
    </citation>
    <scope>NUCLEOTIDE SEQUENCE</scope>
</reference>
<comment type="caution">
    <text evidence="1">The sequence shown here is derived from an EMBL/GenBank/DDBJ whole genome shotgun (WGS) entry which is preliminary data.</text>
</comment>
<dbReference type="Proteomes" id="UP000663882">
    <property type="component" value="Unassembled WGS sequence"/>
</dbReference>